<dbReference type="RefSeq" id="WP_203777323.1">
    <property type="nucleotide sequence ID" value="NZ_BAAAYJ010000108.1"/>
</dbReference>
<feature type="domain" description="HPr" evidence="4">
    <location>
        <begin position="1"/>
        <end position="89"/>
    </location>
</feature>
<evidence type="ECO:0000313" key="6">
    <source>
        <dbReference type="Proteomes" id="UP000647172"/>
    </source>
</evidence>
<dbReference type="EMBL" id="BOMQ01000103">
    <property type="protein sequence ID" value="GIE54478.1"/>
    <property type="molecule type" value="Genomic_DNA"/>
</dbReference>
<dbReference type="Gene3D" id="3.30.1340.10">
    <property type="entry name" value="HPr-like"/>
    <property type="match status" value="1"/>
</dbReference>
<evidence type="ECO:0000313" key="5">
    <source>
        <dbReference type="EMBL" id="GIE54478.1"/>
    </source>
</evidence>
<dbReference type="InterPro" id="IPR035895">
    <property type="entry name" value="HPr-like_sf"/>
</dbReference>
<accession>A0A919JPC5</accession>
<dbReference type="Pfam" id="PF00381">
    <property type="entry name" value="PTS-HPr"/>
    <property type="match status" value="1"/>
</dbReference>
<reference evidence="5" key="1">
    <citation type="submission" date="2021-01" db="EMBL/GenBank/DDBJ databases">
        <title>Whole genome shotgun sequence of Actinoplanes nipponensis NBRC 14063.</title>
        <authorList>
            <person name="Komaki H."/>
            <person name="Tamura T."/>
        </authorList>
    </citation>
    <scope>NUCLEOTIDE SEQUENCE</scope>
    <source>
        <strain evidence="5">NBRC 14063</strain>
    </source>
</reference>
<organism evidence="5 6">
    <name type="scientific">Actinoplanes nipponensis</name>
    <dbReference type="NCBI Taxonomy" id="135950"/>
    <lineage>
        <taxon>Bacteria</taxon>
        <taxon>Bacillati</taxon>
        <taxon>Actinomycetota</taxon>
        <taxon>Actinomycetes</taxon>
        <taxon>Micromonosporales</taxon>
        <taxon>Micromonosporaceae</taxon>
        <taxon>Actinoplanes</taxon>
    </lineage>
</organism>
<keyword evidence="6" id="KW-1185">Reference proteome</keyword>
<sequence length="91" mass="9349">MIRTVLLAGRSGIHLRAAVRIAEAAARQPVPITVRTAQRPVAVPADSVLELLSLGALCGTELILEAYGPGAREALGQLATLLAVDPDVVGS</sequence>
<dbReference type="NCBIfam" id="TIGR01003">
    <property type="entry name" value="PTS_HPr_family"/>
    <property type="match status" value="1"/>
</dbReference>
<dbReference type="GO" id="GO:0009401">
    <property type="term" value="P:phosphoenolpyruvate-dependent sugar phosphotransferase system"/>
    <property type="evidence" value="ECO:0007669"/>
    <property type="project" value="UniProtKB-KW"/>
</dbReference>
<keyword evidence="3" id="KW-0598">Phosphotransferase system</keyword>
<comment type="subcellular location">
    <subcellularLocation>
        <location evidence="1">Cytoplasm</location>
    </subcellularLocation>
</comment>
<dbReference type="PANTHER" id="PTHR33705">
    <property type="entry name" value="PHOSPHOCARRIER PROTEIN HPR"/>
    <property type="match status" value="1"/>
</dbReference>
<dbReference type="AlphaFoldDB" id="A0A919JPC5"/>
<keyword evidence="2" id="KW-0963">Cytoplasm</keyword>
<protein>
    <recommendedName>
        <fullName evidence="4">HPr domain-containing protein</fullName>
    </recommendedName>
</protein>
<evidence type="ECO:0000256" key="2">
    <source>
        <dbReference type="ARBA" id="ARBA00022490"/>
    </source>
</evidence>
<evidence type="ECO:0000259" key="4">
    <source>
        <dbReference type="PROSITE" id="PS51350"/>
    </source>
</evidence>
<evidence type="ECO:0000256" key="3">
    <source>
        <dbReference type="ARBA" id="ARBA00022683"/>
    </source>
</evidence>
<proteinExistence type="predicted"/>
<evidence type="ECO:0000256" key="1">
    <source>
        <dbReference type="ARBA" id="ARBA00004496"/>
    </source>
</evidence>
<dbReference type="PROSITE" id="PS51350">
    <property type="entry name" value="PTS_HPR_DOM"/>
    <property type="match status" value="1"/>
</dbReference>
<name>A0A919JPC5_9ACTN</name>
<dbReference type="PANTHER" id="PTHR33705:SF2">
    <property type="entry name" value="PHOSPHOCARRIER PROTEIN NPR"/>
    <property type="match status" value="1"/>
</dbReference>
<dbReference type="InterPro" id="IPR050399">
    <property type="entry name" value="HPr"/>
</dbReference>
<gene>
    <name evidence="5" type="ORF">Ani05nite_80120</name>
</gene>
<comment type="caution">
    <text evidence="5">The sequence shown here is derived from an EMBL/GenBank/DDBJ whole genome shotgun (WGS) entry which is preliminary data.</text>
</comment>
<dbReference type="InterPro" id="IPR000032">
    <property type="entry name" value="HPr-like"/>
</dbReference>
<dbReference type="GO" id="GO:0005737">
    <property type="term" value="C:cytoplasm"/>
    <property type="evidence" value="ECO:0007669"/>
    <property type="project" value="UniProtKB-SubCell"/>
</dbReference>
<dbReference type="Proteomes" id="UP000647172">
    <property type="component" value="Unassembled WGS sequence"/>
</dbReference>
<dbReference type="SUPFAM" id="SSF55594">
    <property type="entry name" value="HPr-like"/>
    <property type="match status" value="1"/>
</dbReference>